<comment type="caution">
    <text evidence="1">The sequence shown here is derived from an EMBL/GenBank/DDBJ whole genome shotgun (WGS) entry which is preliminary data.</text>
</comment>
<reference evidence="1 2" key="1">
    <citation type="submission" date="2023-12" db="EMBL/GenBank/DDBJ databases">
        <title>30 novel species of actinomycetes from the DSMZ collection.</title>
        <authorList>
            <person name="Nouioui I."/>
        </authorList>
    </citation>
    <scope>NUCLEOTIDE SEQUENCE [LARGE SCALE GENOMIC DNA]</scope>
    <source>
        <strain evidence="1 2">DSM 41528</strain>
    </source>
</reference>
<dbReference type="Proteomes" id="UP001307760">
    <property type="component" value="Unassembled WGS sequence"/>
</dbReference>
<dbReference type="EMBL" id="JAZBJP010000001">
    <property type="protein sequence ID" value="MEE4418488.1"/>
    <property type="molecule type" value="Genomic_DNA"/>
</dbReference>
<evidence type="ECO:0000313" key="1">
    <source>
        <dbReference type="EMBL" id="MEE4418488.1"/>
    </source>
</evidence>
<accession>A0ABU7NHY3</accession>
<proteinExistence type="predicted"/>
<evidence type="ECO:0000313" key="2">
    <source>
        <dbReference type="Proteomes" id="UP001307760"/>
    </source>
</evidence>
<keyword evidence="2" id="KW-1185">Reference proteome</keyword>
<protein>
    <submittedName>
        <fullName evidence="1">Uncharacterized protein</fullName>
    </submittedName>
</protein>
<sequence>MDETAVATPLATARTSLATAGAPLLPAAVTRSPLDADGAAWAHFATH</sequence>
<gene>
    <name evidence="1" type="ORF">V2J85_03880</name>
</gene>
<organism evidence="1 2">
    <name type="scientific">Streptomyces bugieae</name>
    <dbReference type="NCBI Taxonomy" id="3098223"/>
    <lineage>
        <taxon>Bacteria</taxon>
        <taxon>Bacillati</taxon>
        <taxon>Actinomycetota</taxon>
        <taxon>Actinomycetes</taxon>
        <taxon>Kitasatosporales</taxon>
        <taxon>Streptomycetaceae</taxon>
        <taxon>Streptomyces</taxon>
    </lineage>
</organism>
<dbReference type="RefSeq" id="WP_330820618.1">
    <property type="nucleotide sequence ID" value="NZ_JAZBJP010000001.1"/>
</dbReference>
<name>A0ABU7NHY3_9ACTN</name>